<keyword evidence="5" id="KW-1185">Reference proteome</keyword>
<dbReference type="Proteomes" id="UP001201163">
    <property type="component" value="Unassembled WGS sequence"/>
</dbReference>
<evidence type="ECO:0000259" key="3">
    <source>
        <dbReference type="PROSITE" id="PS50192"/>
    </source>
</evidence>
<dbReference type="SUPFAM" id="SSF48403">
    <property type="entry name" value="Ankyrin repeat"/>
    <property type="match status" value="1"/>
</dbReference>
<dbReference type="InterPro" id="IPR056884">
    <property type="entry name" value="NPHP3-like_N"/>
</dbReference>
<accession>A0AAD4LAN5</accession>
<dbReference type="Gene3D" id="1.10.287.950">
    <property type="entry name" value="Methyl-accepting chemotaxis protein"/>
    <property type="match status" value="1"/>
</dbReference>
<feature type="repeat" description="ANK" evidence="2">
    <location>
        <begin position="906"/>
        <end position="938"/>
    </location>
</feature>
<dbReference type="AlphaFoldDB" id="A0AAD4LAN5"/>
<dbReference type="InterPro" id="IPR027417">
    <property type="entry name" value="P-loop_NTPase"/>
</dbReference>
<dbReference type="SMART" id="SM00248">
    <property type="entry name" value="ANK"/>
    <property type="match status" value="6"/>
</dbReference>
<name>A0AAD4LAN5_9AGAM</name>
<dbReference type="InterPro" id="IPR000727">
    <property type="entry name" value="T_SNARE_dom"/>
</dbReference>
<evidence type="ECO:0000313" key="5">
    <source>
        <dbReference type="Proteomes" id="UP001201163"/>
    </source>
</evidence>
<proteinExistence type="predicted"/>
<dbReference type="SUPFAM" id="SSF52540">
    <property type="entry name" value="P-loop containing nucleoside triphosphate hydrolases"/>
    <property type="match status" value="1"/>
</dbReference>
<dbReference type="PANTHER" id="PTHR10039">
    <property type="entry name" value="AMELOGENIN"/>
    <property type="match status" value="1"/>
</dbReference>
<dbReference type="Gene3D" id="1.25.40.20">
    <property type="entry name" value="Ankyrin repeat-containing domain"/>
    <property type="match status" value="3"/>
</dbReference>
<dbReference type="PANTHER" id="PTHR10039:SF16">
    <property type="entry name" value="GPI INOSITOL-DEACYLASE"/>
    <property type="match status" value="1"/>
</dbReference>
<dbReference type="InterPro" id="IPR002110">
    <property type="entry name" value="Ankyrin_rpt"/>
</dbReference>
<protein>
    <recommendedName>
        <fullName evidence="3">t-SNARE coiled-coil homology domain-containing protein</fullName>
    </recommendedName>
</protein>
<reference evidence="4" key="1">
    <citation type="submission" date="2022-01" db="EMBL/GenBank/DDBJ databases">
        <title>Comparative genomics reveals a dynamic genome evolution in the ectomycorrhizal milk-cap (Lactarius) mushrooms.</title>
        <authorList>
            <consortium name="DOE Joint Genome Institute"/>
            <person name="Lebreton A."/>
            <person name="Tang N."/>
            <person name="Kuo A."/>
            <person name="LaButti K."/>
            <person name="Drula E."/>
            <person name="Barry K."/>
            <person name="Clum A."/>
            <person name="Lipzen A."/>
            <person name="Mousain D."/>
            <person name="Ng V."/>
            <person name="Wang R."/>
            <person name="Wang X."/>
            <person name="Dai Y."/>
            <person name="Henrissat B."/>
            <person name="Grigoriev I.V."/>
            <person name="Guerin-Laguette A."/>
            <person name="Yu F."/>
            <person name="Martin F.M."/>
        </authorList>
    </citation>
    <scope>NUCLEOTIDE SEQUENCE</scope>
    <source>
        <strain evidence="4">QP</strain>
    </source>
</reference>
<feature type="domain" description="T-SNARE coiled-coil homology" evidence="3">
    <location>
        <begin position="228"/>
        <end position="290"/>
    </location>
</feature>
<feature type="repeat" description="ANK" evidence="2">
    <location>
        <begin position="939"/>
        <end position="971"/>
    </location>
</feature>
<evidence type="ECO:0000256" key="1">
    <source>
        <dbReference type="ARBA" id="ARBA00022737"/>
    </source>
</evidence>
<dbReference type="Pfam" id="PF22939">
    <property type="entry name" value="WHD_GPIID"/>
    <property type="match status" value="1"/>
</dbReference>
<dbReference type="InterPro" id="IPR036770">
    <property type="entry name" value="Ankyrin_rpt-contain_sf"/>
</dbReference>
<feature type="repeat" description="ANK" evidence="2">
    <location>
        <begin position="972"/>
        <end position="1011"/>
    </location>
</feature>
<dbReference type="Pfam" id="PF12796">
    <property type="entry name" value="Ank_2"/>
    <property type="match status" value="2"/>
</dbReference>
<evidence type="ECO:0000256" key="2">
    <source>
        <dbReference type="PROSITE-ProRule" id="PRU00023"/>
    </source>
</evidence>
<sequence>MSQTPSAAAASSRFQDIFNAALKSYQKQTKKDLIAHPLASQLQSCDSTGAILAVLQDQVREFDRAHSGDERLTKWLVPTVNVLYAFSAAFSEGVSLVFSPSKVIFAGIGVFLLAAKEVAASKDALAELFERIGFFFNRLETYTEVTPTGAMTNIITKIMVEVLTIFGIATKELRRGSTKKFLKKLAGRADLEDAVKKLDRLTQEEARMALAEVLKITHIVHDGVKVVDGKVESMDDKVEDMGGKVDDMSGKVDDMGDKVDDMGDKVDDMGDKVDGVGDKVENVGDKVEDMGQDIGDRVQRVDEKVQVVLDDEKEAKLIIQQTTNTVDEIKWNQLKQLLRAWLSPADPSTNHIIAQKAQHKGTTAWFFQGSIFIEWKSTGSLLWIHGKPGSGKSVICSSVIQDIIAVCEVGSAIMAYFYFDFRDLKKQTCRDLLLSLVSQLSTRSIPYCSILHHVYKTHEDGTRQPSDDTLKACLKEMLRLSGQGPIFIVLDALDECPDSSGIPSPRDEVLQLVKELVDLRLQGLHICATSRPEVDIRAVLEPLASRSVSLHNESGQQSDIADYVRNVVNLSSSAAMRRWRVDDKRLVIKTLTERADGMFRWVFCQLDALRHCFPPNLRQFLNELPETLDETYERILRGITKAQKDNAHRLLQCLAVAVRPLRVEELAELLAFDFEASNSGGIPKLKDDWRWDDQEEAILSTCSSLIAIVPDGDSRVVQFSHFSVKEYLTSPRLARSEGDVSWLHIGLEAAHTILAQACLATLLRLDEHAGAKGLPLVKYAARHWVDHAQFEGVSSRVRDGMDDLFDSAKPHFSAWLRVHNMDKNPSGADWFRFTDDSPRAGSPLYYSALCGFYDLSERLIMEHPEQVNARCGHMRAPLPAALSKRYFGVADLLRKHGAIVDVRGHVGRTSLHVVSMNGHVDIMRWLLNHGADPNARNEGRRTPLHVAALNMRLDAVQVLLDHNADVNSRSGDDTTPLHDAISYNNRHPDGKRVGIVQRLLEHGAEPNACDDNHSTPLHQASSKGFLEVARALLVYGANVDEKDQEGRTPFELASSKGHHDMTKLLSEYGDVTQP</sequence>
<evidence type="ECO:0000313" key="4">
    <source>
        <dbReference type="EMBL" id="KAH8984827.1"/>
    </source>
</evidence>
<dbReference type="InterPro" id="IPR054471">
    <property type="entry name" value="GPIID_WHD"/>
</dbReference>
<keyword evidence="1" id="KW-0677">Repeat</keyword>
<dbReference type="PROSITE" id="PS50297">
    <property type="entry name" value="ANK_REP_REGION"/>
    <property type="match status" value="5"/>
</dbReference>
<dbReference type="Gene3D" id="3.40.50.300">
    <property type="entry name" value="P-loop containing nucleotide triphosphate hydrolases"/>
    <property type="match status" value="1"/>
</dbReference>
<dbReference type="PRINTS" id="PR01415">
    <property type="entry name" value="ANKYRIN"/>
</dbReference>
<keyword evidence="2" id="KW-0040">ANK repeat</keyword>
<comment type="caution">
    <text evidence="4">The sequence shown here is derived from an EMBL/GenBank/DDBJ whole genome shotgun (WGS) entry which is preliminary data.</text>
</comment>
<dbReference type="Pfam" id="PF17109">
    <property type="entry name" value="Goodbye"/>
    <property type="match status" value="1"/>
</dbReference>
<dbReference type="EMBL" id="JAKELL010000071">
    <property type="protein sequence ID" value="KAH8984827.1"/>
    <property type="molecule type" value="Genomic_DNA"/>
</dbReference>
<feature type="repeat" description="ANK" evidence="2">
    <location>
        <begin position="1012"/>
        <end position="1044"/>
    </location>
</feature>
<feature type="repeat" description="ANK" evidence="2">
    <location>
        <begin position="1045"/>
        <end position="1069"/>
    </location>
</feature>
<organism evidence="4 5">
    <name type="scientific">Lactarius akahatsu</name>
    <dbReference type="NCBI Taxonomy" id="416441"/>
    <lineage>
        <taxon>Eukaryota</taxon>
        <taxon>Fungi</taxon>
        <taxon>Dikarya</taxon>
        <taxon>Basidiomycota</taxon>
        <taxon>Agaricomycotina</taxon>
        <taxon>Agaricomycetes</taxon>
        <taxon>Russulales</taxon>
        <taxon>Russulaceae</taxon>
        <taxon>Lactarius</taxon>
    </lineage>
</organism>
<dbReference type="Pfam" id="PF24883">
    <property type="entry name" value="NPHP3_N"/>
    <property type="match status" value="1"/>
</dbReference>
<dbReference type="PROSITE" id="PS50088">
    <property type="entry name" value="ANK_REPEAT"/>
    <property type="match status" value="5"/>
</dbReference>
<gene>
    <name evidence="4" type="ORF">EDB92DRAFT_1461611</name>
</gene>
<dbReference type="InterPro" id="IPR031350">
    <property type="entry name" value="Goodbye_dom"/>
</dbReference>
<dbReference type="PROSITE" id="PS50192">
    <property type="entry name" value="T_SNARE"/>
    <property type="match status" value="1"/>
</dbReference>